<name>A0ABP8KNJ9_9MICO</name>
<accession>A0ABP8KNJ9</accession>
<dbReference type="NCBIfam" id="TIGR00221">
    <property type="entry name" value="nagA"/>
    <property type="match status" value="1"/>
</dbReference>
<dbReference type="Gene3D" id="2.30.40.10">
    <property type="entry name" value="Urease, subunit C, domain 1"/>
    <property type="match status" value="1"/>
</dbReference>
<proteinExistence type="inferred from homology"/>
<dbReference type="Pfam" id="PF01979">
    <property type="entry name" value="Amidohydro_1"/>
    <property type="match status" value="1"/>
</dbReference>
<dbReference type="EMBL" id="BAABGM010000020">
    <property type="protein sequence ID" value="GAA4410896.1"/>
    <property type="molecule type" value="Genomic_DNA"/>
</dbReference>
<keyword evidence="4 5" id="KW-0119">Carbohydrate metabolism</keyword>
<dbReference type="PANTHER" id="PTHR11113:SF14">
    <property type="entry name" value="N-ACETYLGLUCOSAMINE-6-PHOSPHATE DEACETYLASE"/>
    <property type="match status" value="1"/>
</dbReference>
<dbReference type="Proteomes" id="UP001500945">
    <property type="component" value="Unassembled WGS sequence"/>
</dbReference>
<keyword evidence="2" id="KW-0479">Metal-binding</keyword>
<gene>
    <name evidence="7" type="primary">nagA</name>
    <name evidence="7" type="ORF">GCM10023168_31140</name>
</gene>
<dbReference type="PANTHER" id="PTHR11113">
    <property type="entry name" value="N-ACETYLGLUCOSAMINE-6-PHOSPHATE DEACETYLASE"/>
    <property type="match status" value="1"/>
</dbReference>
<protein>
    <submittedName>
        <fullName evidence="7">N-acetylglucosamine-6-phosphate deacetylase</fullName>
    </submittedName>
</protein>
<evidence type="ECO:0000313" key="8">
    <source>
        <dbReference type="Proteomes" id="UP001500945"/>
    </source>
</evidence>
<comment type="caution">
    <text evidence="7">The sequence shown here is derived from an EMBL/GenBank/DDBJ whole genome shotgun (WGS) entry which is preliminary data.</text>
</comment>
<dbReference type="RefSeq" id="WP_345207639.1">
    <property type="nucleotide sequence ID" value="NZ_BAABGM010000020.1"/>
</dbReference>
<organism evidence="7 8">
    <name type="scientific">Fodinibacter luteus</name>
    <dbReference type="NCBI Taxonomy" id="552064"/>
    <lineage>
        <taxon>Bacteria</taxon>
        <taxon>Bacillati</taxon>
        <taxon>Actinomycetota</taxon>
        <taxon>Actinomycetes</taxon>
        <taxon>Micrococcales</taxon>
        <taxon>Intrasporangiaceae</taxon>
        <taxon>Fodinibacter (ex Wang et al. 2009)</taxon>
    </lineage>
</organism>
<evidence type="ECO:0000256" key="1">
    <source>
        <dbReference type="ARBA" id="ARBA00010716"/>
    </source>
</evidence>
<keyword evidence="3 5" id="KW-0378">Hydrolase</keyword>
<dbReference type="InterPro" id="IPR006680">
    <property type="entry name" value="Amidohydro-rel"/>
</dbReference>
<evidence type="ECO:0000256" key="3">
    <source>
        <dbReference type="ARBA" id="ARBA00022801"/>
    </source>
</evidence>
<dbReference type="InterPro" id="IPR003764">
    <property type="entry name" value="GlcNAc_6-P_deAcase"/>
</dbReference>
<dbReference type="Gene3D" id="3.20.20.140">
    <property type="entry name" value="Metal-dependent hydrolases"/>
    <property type="match status" value="1"/>
</dbReference>
<dbReference type="PIRSF" id="PIRSF038994">
    <property type="entry name" value="NagA"/>
    <property type="match status" value="1"/>
</dbReference>
<comment type="similarity">
    <text evidence="1 5">Belongs to the metallo-dependent hydrolases superfamily. NagA family.</text>
</comment>
<evidence type="ECO:0000259" key="6">
    <source>
        <dbReference type="Pfam" id="PF01979"/>
    </source>
</evidence>
<sequence length="374" mass="38151">MILTADRVALPAGLVGPGWAATSGDRVTGAGAGMPSAPADRHLTGLLVPGFVDQHCHGGGGASFTTGDRAEAERVIATHRAHGTTTMVASLVTDTEERLVASLRALAPLVRTGELAGLHLEGPWLSPGRCGAHDPTLLRVPEPAAVARLLDAGEDAVRMVTLATELDHGLDAVALLAGREVVVALGHTDATYADTLAAIGAGVTVATHLFNTMPPVHHREPGPVLALTADERVVVELVADGIHLHPEVLRRAAASAPGRFALVTDAMAAAGAGDGDHVLGPSVVRVRDGVARLVSNGAIAGSTLTMDRALRYAVTVAGVPLEAAVEAATATPARVLGIPDVGALEAGRRADLVHLDDDLEVVAVMRAGAWLEVS</sequence>
<feature type="domain" description="Amidohydrolase-related" evidence="6">
    <location>
        <begin position="47"/>
        <end position="370"/>
    </location>
</feature>
<evidence type="ECO:0000256" key="5">
    <source>
        <dbReference type="PIRNR" id="PIRNR038994"/>
    </source>
</evidence>
<reference evidence="8" key="1">
    <citation type="journal article" date="2019" name="Int. J. Syst. Evol. Microbiol.">
        <title>The Global Catalogue of Microorganisms (GCM) 10K type strain sequencing project: providing services to taxonomists for standard genome sequencing and annotation.</title>
        <authorList>
            <consortium name="The Broad Institute Genomics Platform"/>
            <consortium name="The Broad Institute Genome Sequencing Center for Infectious Disease"/>
            <person name="Wu L."/>
            <person name="Ma J."/>
        </authorList>
    </citation>
    <scope>NUCLEOTIDE SEQUENCE [LARGE SCALE GENOMIC DNA]</scope>
    <source>
        <strain evidence="8">JCM 17809</strain>
    </source>
</reference>
<dbReference type="InterPro" id="IPR011059">
    <property type="entry name" value="Metal-dep_hydrolase_composite"/>
</dbReference>
<evidence type="ECO:0000256" key="4">
    <source>
        <dbReference type="ARBA" id="ARBA00023277"/>
    </source>
</evidence>
<dbReference type="SUPFAM" id="SSF51556">
    <property type="entry name" value="Metallo-dependent hydrolases"/>
    <property type="match status" value="1"/>
</dbReference>
<evidence type="ECO:0000313" key="7">
    <source>
        <dbReference type="EMBL" id="GAA4410896.1"/>
    </source>
</evidence>
<dbReference type="InterPro" id="IPR032466">
    <property type="entry name" value="Metal_Hydrolase"/>
</dbReference>
<keyword evidence="8" id="KW-1185">Reference proteome</keyword>
<dbReference type="SUPFAM" id="SSF51338">
    <property type="entry name" value="Composite domain of metallo-dependent hydrolases"/>
    <property type="match status" value="1"/>
</dbReference>
<evidence type="ECO:0000256" key="2">
    <source>
        <dbReference type="ARBA" id="ARBA00022723"/>
    </source>
</evidence>